<dbReference type="HOGENOM" id="CLU_061015_1_1_1"/>
<keyword evidence="3" id="KW-0687">Ribonucleoprotein</keyword>
<dbReference type="InterPro" id="IPR022803">
    <property type="entry name" value="Ribosomal_uL5_dom_sf"/>
</dbReference>
<dbReference type="KEGG" id="cten:18246382"/>
<gene>
    <name evidence="6" type="ORF">CANTEDRAFT_112171</name>
</gene>
<comment type="similarity">
    <text evidence="1">Belongs to the universal ribosomal protein uL5 family.</text>
</comment>
<dbReference type="EMBL" id="GL996510">
    <property type="protein sequence ID" value="EGV66763.1"/>
    <property type="molecule type" value="Genomic_DNA"/>
</dbReference>
<dbReference type="EMBL" id="GL996510">
    <property type="protein sequence ID" value="EGV66764.1"/>
    <property type="molecule type" value="Genomic_DNA"/>
</dbReference>
<dbReference type="GeneID" id="18246382"/>
<dbReference type="Pfam" id="PF00673">
    <property type="entry name" value="Ribosomal_L5_C"/>
    <property type="match status" value="1"/>
</dbReference>
<dbReference type="SUPFAM" id="SSF55282">
    <property type="entry name" value="RL5-like"/>
    <property type="match status" value="1"/>
</dbReference>
<evidence type="ECO:0000256" key="3">
    <source>
        <dbReference type="ARBA" id="ARBA00023274"/>
    </source>
</evidence>
<dbReference type="eggNOG" id="KOG0398">
    <property type="taxonomic scope" value="Eukaryota"/>
</dbReference>
<evidence type="ECO:0000256" key="4">
    <source>
        <dbReference type="ARBA" id="ARBA00040368"/>
    </source>
</evidence>
<evidence type="ECO:0000256" key="2">
    <source>
        <dbReference type="ARBA" id="ARBA00022980"/>
    </source>
</evidence>
<dbReference type="InterPro" id="IPR031309">
    <property type="entry name" value="Ribosomal_uL5_C"/>
</dbReference>
<dbReference type="STRING" id="590646.G3AW28"/>
<dbReference type="OrthoDB" id="539541at2759"/>
<evidence type="ECO:0000259" key="5">
    <source>
        <dbReference type="Pfam" id="PF00673"/>
    </source>
</evidence>
<dbReference type="Gene3D" id="3.30.1440.10">
    <property type="match status" value="1"/>
</dbReference>
<dbReference type="GO" id="GO:0003735">
    <property type="term" value="F:structural constituent of ribosome"/>
    <property type="evidence" value="ECO:0007669"/>
    <property type="project" value="InterPro"/>
</dbReference>
<reference evidence="6 7" key="1">
    <citation type="journal article" date="2011" name="Proc. Natl. Acad. Sci. U.S.A.">
        <title>Comparative genomics of xylose-fermenting fungi for enhanced biofuel production.</title>
        <authorList>
            <person name="Wohlbach D.J."/>
            <person name="Kuo A."/>
            <person name="Sato T.K."/>
            <person name="Potts K.M."/>
            <person name="Salamov A.A."/>
            <person name="LaButti K.M."/>
            <person name="Sun H."/>
            <person name="Clum A."/>
            <person name="Pangilinan J.L."/>
            <person name="Lindquist E.A."/>
            <person name="Lucas S."/>
            <person name="Lapidus A."/>
            <person name="Jin M."/>
            <person name="Gunawan C."/>
            <person name="Balan V."/>
            <person name="Dale B.E."/>
            <person name="Jeffries T.W."/>
            <person name="Zinkel R."/>
            <person name="Barry K.W."/>
            <person name="Grigoriev I.V."/>
            <person name="Gasch A.P."/>
        </authorList>
    </citation>
    <scope>NUCLEOTIDE SEQUENCE [LARGE SCALE GENOMIC DNA]</scope>
    <source>
        <strain evidence="6">ATCC 10573</strain>
        <strain evidence="7">ATCC 10573 / BCRC 21748 / CBS 615 / JCM 9827 / NBRC 10315 / NRRL Y-1498 / VKM Y-70</strain>
    </source>
</reference>
<protein>
    <recommendedName>
        <fullName evidence="4">Large ribosomal subunit protein uL5m</fullName>
    </recommendedName>
</protein>
<evidence type="ECO:0000256" key="1">
    <source>
        <dbReference type="ARBA" id="ARBA00008553"/>
    </source>
</evidence>
<sequence length="283" mass="32499">MNRTRFFSTVSRLNRTGYSTVEPVHHLVPINKAALRPGLQELLLPKDDIRSPGYKPTNIGQDRVRDYYDAHLKSNLMLQLYIHGEETTDGNKHRSWGTDSPYKLYRKMRKPKGLSRATKDIKPIAPKNIPELTGININLYNREALEDSWLNISSRLQIAQITNVKPKRIFNKSNIVQWKCREGKPCGCKVHLTGEDMHQFLSTLTELVLPRIRTFQGISKKSGDHNGNISFGLSPEDIKFFPEIENFQELFPNLFGFHITLQTSARTDEQARLLLSSLGFPFH</sequence>
<dbReference type="Proteomes" id="UP000000707">
    <property type="component" value="Unassembled WGS sequence"/>
</dbReference>
<dbReference type="FunFam" id="3.30.1440.10:FF:000001">
    <property type="entry name" value="50S ribosomal protein L5"/>
    <property type="match status" value="1"/>
</dbReference>
<accession>G3AW28</accession>
<dbReference type="PANTHER" id="PTHR11994">
    <property type="entry name" value="60S RIBOSOMAL PROTEIN L11-RELATED"/>
    <property type="match status" value="1"/>
</dbReference>
<evidence type="ECO:0000313" key="6">
    <source>
        <dbReference type="EMBL" id="EGV66763.1"/>
    </source>
</evidence>
<keyword evidence="2 6" id="KW-0689">Ribosomal protein</keyword>
<feature type="domain" description="Large ribosomal subunit protein uL5 C-terminal" evidence="5">
    <location>
        <begin position="185"/>
        <end position="282"/>
    </location>
</feature>
<dbReference type="GO" id="GO:1990904">
    <property type="term" value="C:ribonucleoprotein complex"/>
    <property type="evidence" value="ECO:0007669"/>
    <property type="project" value="UniProtKB-KW"/>
</dbReference>
<keyword evidence="7" id="KW-1185">Reference proteome</keyword>
<evidence type="ECO:0000313" key="7">
    <source>
        <dbReference type="Proteomes" id="UP000000707"/>
    </source>
</evidence>
<dbReference type="GO" id="GO:0006412">
    <property type="term" value="P:translation"/>
    <property type="evidence" value="ECO:0007669"/>
    <property type="project" value="InterPro"/>
</dbReference>
<organism evidence="7">
    <name type="scientific">Candida tenuis (strain ATCC 10573 / BCRC 21748 / CBS 615 / JCM 9827 / NBRC 10315 / NRRL Y-1498 / VKM Y-70)</name>
    <name type="common">Yeast</name>
    <name type="synonym">Yamadazyma tenuis</name>
    <dbReference type="NCBI Taxonomy" id="590646"/>
    <lineage>
        <taxon>Eukaryota</taxon>
        <taxon>Fungi</taxon>
        <taxon>Dikarya</taxon>
        <taxon>Ascomycota</taxon>
        <taxon>Saccharomycotina</taxon>
        <taxon>Pichiomycetes</taxon>
        <taxon>Debaryomycetaceae</taxon>
        <taxon>Yamadazyma</taxon>
    </lineage>
</organism>
<proteinExistence type="inferred from homology"/>
<dbReference type="InterPro" id="IPR002132">
    <property type="entry name" value="Ribosomal_uL5"/>
</dbReference>
<dbReference type="AlphaFoldDB" id="G3AW28"/>
<name>G3AW28_CANTC</name>
<dbReference type="GO" id="GO:0005840">
    <property type="term" value="C:ribosome"/>
    <property type="evidence" value="ECO:0007669"/>
    <property type="project" value="UniProtKB-KW"/>
</dbReference>